<keyword evidence="1" id="KW-0812">Transmembrane</keyword>
<feature type="transmembrane region" description="Helical" evidence="1">
    <location>
        <begin position="176"/>
        <end position="200"/>
    </location>
</feature>
<sequence>MILGQINCGPYALCMIDQPARLQNLRKWNIGVGGLHLVQGILILVLSSSFAIPIVAAVQTGPPGAEGSLTTASKTFFSFNFAIAIAIFLFLAAGDHLLTSVTPIRAWYERNLLRGVNYARWIEYSISASIMILLICLLNGINNFYALVAIFGVNAAMILFGLVMEQVNQNRESVNWWPFIFGCIVGIIPWIAIVIALYSASTDNTMINGVPANADGVPPFVYGIVISLFLLFNCFALNQWLQYRGKGKFTDYLYGEKVYLVLSLVAKSALAWQIFAGTLASSS</sequence>
<dbReference type="EMBL" id="CAFBNA010000010">
    <property type="protein sequence ID" value="CAB4922719.1"/>
    <property type="molecule type" value="Genomic_DNA"/>
</dbReference>
<gene>
    <name evidence="2" type="ORF">UFOPK1827_00509</name>
    <name evidence="3" type="ORF">UFOPK3708_00349</name>
</gene>
<feature type="transmembrane region" description="Helical" evidence="1">
    <location>
        <begin position="258"/>
        <end position="280"/>
    </location>
</feature>
<feature type="transmembrane region" description="Helical" evidence="1">
    <location>
        <begin position="144"/>
        <end position="164"/>
    </location>
</feature>
<dbReference type="AlphaFoldDB" id="A0A6J6GF86"/>
<evidence type="ECO:0000313" key="3">
    <source>
        <dbReference type="EMBL" id="CAB4922719.1"/>
    </source>
</evidence>
<feature type="transmembrane region" description="Helical" evidence="1">
    <location>
        <begin position="220"/>
        <end position="237"/>
    </location>
</feature>
<dbReference type="Pfam" id="PF18761">
    <property type="entry name" value="Heliorhodopsin"/>
    <property type="match status" value="1"/>
</dbReference>
<feature type="transmembrane region" description="Helical" evidence="1">
    <location>
        <begin position="30"/>
        <end position="56"/>
    </location>
</feature>
<feature type="transmembrane region" description="Helical" evidence="1">
    <location>
        <begin position="118"/>
        <end position="138"/>
    </location>
</feature>
<organism evidence="2">
    <name type="scientific">freshwater metagenome</name>
    <dbReference type="NCBI Taxonomy" id="449393"/>
    <lineage>
        <taxon>unclassified sequences</taxon>
        <taxon>metagenomes</taxon>
        <taxon>ecological metagenomes</taxon>
    </lineage>
</organism>
<name>A0A6J6GF86_9ZZZZ</name>
<dbReference type="Gene3D" id="1.20.1070.10">
    <property type="entry name" value="Rhodopsin 7-helix transmembrane proteins"/>
    <property type="match status" value="1"/>
</dbReference>
<accession>A0A6J6GF86</accession>
<keyword evidence="1" id="KW-1133">Transmembrane helix</keyword>
<dbReference type="InterPro" id="IPR041113">
    <property type="entry name" value="Heliorhodopsin"/>
</dbReference>
<evidence type="ECO:0000256" key="1">
    <source>
        <dbReference type="SAM" id="Phobius"/>
    </source>
</evidence>
<keyword evidence="1" id="KW-0472">Membrane</keyword>
<reference evidence="2" key="1">
    <citation type="submission" date="2020-05" db="EMBL/GenBank/DDBJ databases">
        <authorList>
            <person name="Chiriac C."/>
            <person name="Salcher M."/>
            <person name="Ghai R."/>
            <person name="Kavagutti S V."/>
        </authorList>
    </citation>
    <scope>NUCLEOTIDE SEQUENCE</scope>
</reference>
<protein>
    <submittedName>
        <fullName evidence="2">Unannotated protein</fullName>
    </submittedName>
</protein>
<proteinExistence type="predicted"/>
<dbReference type="SUPFAM" id="SSF81321">
    <property type="entry name" value="Family A G protein-coupled receptor-like"/>
    <property type="match status" value="1"/>
</dbReference>
<feature type="transmembrane region" description="Helical" evidence="1">
    <location>
        <begin position="76"/>
        <end position="98"/>
    </location>
</feature>
<dbReference type="NCBIfam" id="NF038020">
    <property type="entry name" value="HeR"/>
    <property type="match status" value="1"/>
</dbReference>
<dbReference type="EMBL" id="CAEZUO010000015">
    <property type="protein sequence ID" value="CAB4599877.1"/>
    <property type="molecule type" value="Genomic_DNA"/>
</dbReference>
<evidence type="ECO:0000313" key="2">
    <source>
        <dbReference type="EMBL" id="CAB4599877.1"/>
    </source>
</evidence>